<evidence type="ECO:0000256" key="3">
    <source>
        <dbReference type="ARBA" id="ARBA00022679"/>
    </source>
</evidence>
<gene>
    <name evidence="11" type="ORF">A3J36_02680</name>
</gene>
<keyword evidence="4" id="KW-0548">Nucleotidyltransferase</keyword>
<dbReference type="Pfam" id="PF01909">
    <property type="entry name" value="NTP_transf_2"/>
    <property type="match status" value="1"/>
</dbReference>
<reference evidence="11 12" key="1">
    <citation type="journal article" date="2016" name="Nat. Commun.">
        <title>Thousands of microbial genomes shed light on interconnected biogeochemical processes in an aquifer system.</title>
        <authorList>
            <person name="Anantharaman K."/>
            <person name="Brown C.T."/>
            <person name="Hug L.A."/>
            <person name="Sharon I."/>
            <person name="Castelle C.J."/>
            <person name="Probst A.J."/>
            <person name="Thomas B.C."/>
            <person name="Singh A."/>
            <person name="Wilkins M.J."/>
            <person name="Karaoz U."/>
            <person name="Brodie E.L."/>
            <person name="Williams K.H."/>
            <person name="Hubbard S.S."/>
            <person name="Banfield J.F."/>
        </authorList>
    </citation>
    <scope>NUCLEOTIDE SEQUENCE [LARGE SCALE GENOMIC DNA]</scope>
</reference>
<comment type="caution">
    <text evidence="11">The sequence shown here is derived from an EMBL/GenBank/DDBJ whole genome shotgun (WGS) entry which is preliminary data.</text>
</comment>
<evidence type="ECO:0000259" key="10">
    <source>
        <dbReference type="Pfam" id="PF01909"/>
    </source>
</evidence>
<dbReference type="GO" id="GO:0046872">
    <property type="term" value="F:metal ion binding"/>
    <property type="evidence" value="ECO:0007669"/>
    <property type="project" value="UniProtKB-KW"/>
</dbReference>
<accession>A0A1F7VH47</accession>
<proteinExistence type="inferred from homology"/>
<evidence type="ECO:0000256" key="9">
    <source>
        <dbReference type="ARBA" id="ARBA00038276"/>
    </source>
</evidence>
<dbReference type="Gene3D" id="3.30.460.10">
    <property type="entry name" value="Beta Polymerase, domain 2"/>
    <property type="match status" value="1"/>
</dbReference>
<dbReference type="InterPro" id="IPR002934">
    <property type="entry name" value="Polymerase_NTP_transf_dom"/>
</dbReference>
<keyword evidence="2" id="KW-1277">Toxin-antitoxin system</keyword>
<dbReference type="CDD" id="cd05403">
    <property type="entry name" value="NT_KNTase_like"/>
    <property type="match status" value="1"/>
</dbReference>
<sequence length="103" mass="12323">MTKELEKSLEVLRRQKPYLHEAYGVNAIGVFGSFARGKQDQRRKRSDIDIMVELDERAHVGFFKFFELEEYLRRRLRRKVDLVTKDAIKPATEKNIFKDMIYV</sequence>
<evidence type="ECO:0000256" key="5">
    <source>
        <dbReference type="ARBA" id="ARBA00022723"/>
    </source>
</evidence>
<dbReference type="GO" id="GO:0005524">
    <property type="term" value="F:ATP binding"/>
    <property type="evidence" value="ECO:0007669"/>
    <property type="project" value="UniProtKB-KW"/>
</dbReference>
<protein>
    <recommendedName>
        <fullName evidence="10">Polymerase nucleotidyl transferase domain-containing protein</fullName>
    </recommendedName>
</protein>
<dbReference type="PANTHER" id="PTHR33571:SF19">
    <property type="entry name" value="PROTEIN ADENYLYLTRANSFERASE MJ0128-RELATED"/>
    <property type="match status" value="1"/>
</dbReference>
<keyword evidence="8" id="KW-0460">Magnesium</keyword>
<organism evidence="11 12">
    <name type="scientific">Candidatus Uhrbacteria bacterium RIFCSPLOWO2_02_FULL_54_37</name>
    <dbReference type="NCBI Taxonomy" id="1802412"/>
    <lineage>
        <taxon>Bacteria</taxon>
        <taxon>Candidatus Uhriibacteriota</taxon>
    </lineage>
</organism>
<evidence type="ECO:0000313" key="12">
    <source>
        <dbReference type="Proteomes" id="UP000177750"/>
    </source>
</evidence>
<keyword evidence="5" id="KW-0479">Metal-binding</keyword>
<evidence type="ECO:0000256" key="7">
    <source>
        <dbReference type="ARBA" id="ARBA00022840"/>
    </source>
</evidence>
<dbReference type="InterPro" id="IPR052038">
    <property type="entry name" value="Type-VII_TA_antitoxin"/>
</dbReference>
<dbReference type="GO" id="GO:0016779">
    <property type="term" value="F:nucleotidyltransferase activity"/>
    <property type="evidence" value="ECO:0007669"/>
    <property type="project" value="UniProtKB-KW"/>
</dbReference>
<comment type="similarity">
    <text evidence="9">Belongs to the MntA antitoxin family.</text>
</comment>
<keyword evidence="6" id="KW-0547">Nucleotide-binding</keyword>
<feature type="domain" description="Polymerase nucleotidyl transferase" evidence="10">
    <location>
        <begin position="13"/>
        <end position="103"/>
    </location>
</feature>
<comment type="cofactor">
    <cofactor evidence="1">
        <name>Mg(2+)</name>
        <dbReference type="ChEBI" id="CHEBI:18420"/>
    </cofactor>
</comment>
<evidence type="ECO:0000256" key="2">
    <source>
        <dbReference type="ARBA" id="ARBA00022649"/>
    </source>
</evidence>
<dbReference type="PANTHER" id="PTHR33571">
    <property type="entry name" value="SSL8005 PROTEIN"/>
    <property type="match status" value="1"/>
</dbReference>
<dbReference type="EMBL" id="MGEU01000055">
    <property type="protein sequence ID" value="OGL89825.1"/>
    <property type="molecule type" value="Genomic_DNA"/>
</dbReference>
<keyword evidence="3" id="KW-0808">Transferase</keyword>
<dbReference type="SUPFAM" id="SSF81301">
    <property type="entry name" value="Nucleotidyltransferase"/>
    <property type="match status" value="1"/>
</dbReference>
<evidence type="ECO:0000313" key="11">
    <source>
        <dbReference type="EMBL" id="OGL89825.1"/>
    </source>
</evidence>
<name>A0A1F7VH47_9BACT</name>
<dbReference type="AlphaFoldDB" id="A0A1F7VH47"/>
<evidence type="ECO:0000256" key="6">
    <source>
        <dbReference type="ARBA" id="ARBA00022741"/>
    </source>
</evidence>
<evidence type="ECO:0000256" key="4">
    <source>
        <dbReference type="ARBA" id="ARBA00022695"/>
    </source>
</evidence>
<evidence type="ECO:0000256" key="1">
    <source>
        <dbReference type="ARBA" id="ARBA00001946"/>
    </source>
</evidence>
<dbReference type="Proteomes" id="UP000177750">
    <property type="component" value="Unassembled WGS sequence"/>
</dbReference>
<keyword evidence="7" id="KW-0067">ATP-binding</keyword>
<evidence type="ECO:0000256" key="8">
    <source>
        <dbReference type="ARBA" id="ARBA00022842"/>
    </source>
</evidence>
<dbReference type="InterPro" id="IPR043519">
    <property type="entry name" value="NT_sf"/>
</dbReference>